<protein>
    <submittedName>
        <fullName evidence="1">Uncharacterized protein</fullName>
    </submittedName>
</protein>
<dbReference type="Proteomes" id="UP001259832">
    <property type="component" value="Unassembled WGS sequence"/>
</dbReference>
<keyword evidence="2" id="KW-1185">Reference proteome</keyword>
<accession>A0AAD9G3P3</accession>
<comment type="caution">
    <text evidence="1">The sequence shown here is derived from an EMBL/GenBank/DDBJ whole genome shotgun (WGS) entry which is preliminary data.</text>
</comment>
<organism evidence="1 2">
    <name type="scientific">Phytophthora citrophthora</name>
    <dbReference type="NCBI Taxonomy" id="4793"/>
    <lineage>
        <taxon>Eukaryota</taxon>
        <taxon>Sar</taxon>
        <taxon>Stramenopiles</taxon>
        <taxon>Oomycota</taxon>
        <taxon>Peronosporomycetes</taxon>
        <taxon>Peronosporales</taxon>
        <taxon>Peronosporaceae</taxon>
        <taxon>Phytophthora</taxon>
    </lineage>
</organism>
<dbReference type="EMBL" id="JASMQC010000034">
    <property type="protein sequence ID" value="KAK1931397.1"/>
    <property type="molecule type" value="Genomic_DNA"/>
</dbReference>
<gene>
    <name evidence="1" type="ORF">P3T76_013153</name>
</gene>
<dbReference type="AlphaFoldDB" id="A0AAD9G3P3"/>
<proteinExistence type="predicted"/>
<reference evidence="1" key="1">
    <citation type="submission" date="2023-08" db="EMBL/GenBank/DDBJ databases">
        <title>Reference Genome Resource for the Citrus Pathogen Phytophthora citrophthora.</title>
        <authorList>
            <person name="Moller H."/>
            <person name="Coetzee B."/>
            <person name="Rose L.J."/>
            <person name="Van Niekerk J.M."/>
        </authorList>
    </citation>
    <scope>NUCLEOTIDE SEQUENCE</scope>
    <source>
        <strain evidence="1">STE-U-9442</strain>
    </source>
</reference>
<evidence type="ECO:0000313" key="1">
    <source>
        <dbReference type="EMBL" id="KAK1931397.1"/>
    </source>
</evidence>
<evidence type="ECO:0000313" key="2">
    <source>
        <dbReference type="Proteomes" id="UP001259832"/>
    </source>
</evidence>
<sequence>MYREKDRVVFVWRCFIEGRGEIEGFNSNETLWMVIRPDESTVEETCASTVVECYSCMVPMVFGECDEDMDKFLKFLVKLGEEESKEVVEMMESLLVVSMP</sequence>
<name>A0AAD9G3P3_9STRA</name>